<dbReference type="InterPro" id="IPR029058">
    <property type="entry name" value="AB_hydrolase_fold"/>
</dbReference>
<dbReference type="PRINTS" id="PR00412">
    <property type="entry name" value="EPOXHYDRLASE"/>
</dbReference>
<dbReference type="SUPFAM" id="SSF53474">
    <property type="entry name" value="alpha/beta-Hydrolases"/>
    <property type="match status" value="1"/>
</dbReference>
<dbReference type="GO" id="GO:0016787">
    <property type="term" value="F:hydrolase activity"/>
    <property type="evidence" value="ECO:0007669"/>
    <property type="project" value="UniProtKB-KW"/>
</dbReference>
<evidence type="ECO:0000313" key="3">
    <source>
        <dbReference type="EMBL" id="MBE1612202.1"/>
    </source>
</evidence>
<evidence type="ECO:0000256" key="1">
    <source>
        <dbReference type="ARBA" id="ARBA00022801"/>
    </source>
</evidence>
<dbReference type="InterPro" id="IPR000639">
    <property type="entry name" value="Epox_hydrolase-like"/>
</dbReference>
<keyword evidence="1" id="KW-0378">Hydrolase</keyword>
<comment type="caution">
    <text evidence="3">The sequence shown here is derived from an EMBL/GenBank/DDBJ whole genome shotgun (WGS) entry which is preliminary data.</text>
</comment>
<evidence type="ECO:0000313" key="4">
    <source>
        <dbReference type="Proteomes" id="UP000638648"/>
    </source>
</evidence>
<sequence>MHLVGHDWGGVIAWTVATTNPDRLASLTCLSTGHPAAYRDAGWAQREKGWHTLLFQFEIAGAWLLQDDARNLREALTEHPDAEAAVERLRRPGAVDASLGLYRAWAPPESLLARRHPYPSIPVPVMGVWSTRDRFLTEEQMTGSAAYVSGPWRYERVEGVGHWLPLEAPAKITELLLGFLGSTGR</sequence>
<organism evidence="3 4">
    <name type="scientific">Actinopolymorpha pittospori</name>
    <dbReference type="NCBI Taxonomy" id="648752"/>
    <lineage>
        <taxon>Bacteria</taxon>
        <taxon>Bacillati</taxon>
        <taxon>Actinomycetota</taxon>
        <taxon>Actinomycetes</taxon>
        <taxon>Propionibacteriales</taxon>
        <taxon>Actinopolymorphaceae</taxon>
        <taxon>Actinopolymorpha</taxon>
    </lineage>
</organism>
<dbReference type="Proteomes" id="UP000638648">
    <property type="component" value="Unassembled WGS sequence"/>
</dbReference>
<protein>
    <submittedName>
        <fullName evidence="3">Pimeloyl-ACP methyl ester carboxylesterase</fullName>
    </submittedName>
</protein>
<gene>
    <name evidence="3" type="ORF">HEB94_009050</name>
</gene>
<name>A0A927N5T0_9ACTN</name>
<dbReference type="Pfam" id="PF12697">
    <property type="entry name" value="Abhydrolase_6"/>
    <property type="match status" value="1"/>
</dbReference>
<dbReference type="EMBL" id="JADBEM010000001">
    <property type="protein sequence ID" value="MBE1612202.1"/>
    <property type="molecule type" value="Genomic_DNA"/>
</dbReference>
<evidence type="ECO:0000259" key="2">
    <source>
        <dbReference type="Pfam" id="PF12697"/>
    </source>
</evidence>
<feature type="domain" description="AB hydrolase-1" evidence="2">
    <location>
        <begin position="2"/>
        <end position="172"/>
    </location>
</feature>
<reference evidence="3" key="1">
    <citation type="submission" date="2020-10" db="EMBL/GenBank/DDBJ databases">
        <title>Sequencing the genomes of 1000 actinobacteria strains.</title>
        <authorList>
            <person name="Klenk H.-P."/>
        </authorList>
    </citation>
    <scope>NUCLEOTIDE SEQUENCE</scope>
    <source>
        <strain evidence="3">DSM 45354</strain>
    </source>
</reference>
<dbReference type="PANTHER" id="PTHR43329">
    <property type="entry name" value="EPOXIDE HYDROLASE"/>
    <property type="match status" value="1"/>
</dbReference>
<dbReference type="Gene3D" id="3.40.50.1820">
    <property type="entry name" value="alpha/beta hydrolase"/>
    <property type="match status" value="1"/>
</dbReference>
<dbReference type="AlphaFoldDB" id="A0A927N5T0"/>
<proteinExistence type="predicted"/>
<accession>A0A927N5T0</accession>
<keyword evidence="4" id="KW-1185">Reference proteome</keyword>
<dbReference type="InterPro" id="IPR000073">
    <property type="entry name" value="AB_hydrolase_1"/>
</dbReference>